<dbReference type="Proteomes" id="UP000886889">
    <property type="component" value="Unassembled WGS sequence"/>
</dbReference>
<evidence type="ECO:0000313" key="5">
    <source>
        <dbReference type="Proteomes" id="UP000886889"/>
    </source>
</evidence>
<reference evidence="4" key="1">
    <citation type="submission" date="2020-10" db="EMBL/GenBank/DDBJ databases">
        <authorList>
            <person name="Gilroy R."/>
        </authorList>
    </citation>
    <scope>NUCLEOTIDE SEQUENCE</scope>
    <source>
        <strain evidence="4">ChiBcec6-7307</strain>
    </source>
</reference>
<reference evidence="4" key="2">
    <citation type="journal article" date="2021" name="PeerJ">
        <title>Extensive microbial diversity within the chicken gut microbiome revealed by metagenomics and culture.</title>
        <authorList>
            <person name="Gilroy R."/>
            <person name="Ravi A."/>
            <person name="Getino M."/>
            <person name="Pursley I."/>
            <person name="Horton D.L."/>
            <person name="Alikhan N.F."/>
            <person name="Baker D."/>
            <person name="Gharbi K."/>
            <person name="Hall N."/>
            <person name="Watson M."/>
            <person name="Adriaenssens E.M."/>
            <person name="Foster-Nyarko E."/>
            <person name="Jarju S."/>
            <person name="Secka A."/>
            <person name="Antonio M."/>
            <person name="Oren A."/>
            <person name="Chaudhuri R.R."/>
            <person name="La Ragione R."/>
            <person name="Hildebrand F."/>
            <person name="Pallen M.J."/>
        </authorList>
    </citation>
    <scope>NUCLEOTIDE SEQUENCE</scope>
    <source>
        <strain evidence="4">ChiBcec6-7307</strain>
    </source>
</reference>
<feature type="region of interest" description="Disordered" evidence="1">
    <location>
        <begin position="72"/>
        <end position="102"/>
    </location>
</feature>
<dbReference type="PROSITE" id="PS50041">
    <property type="entry name" value="C_TYPE_LECTIN_2"/>
    <property type="match status" value="1"/>
</dbReference>
<keyword evidence="2" id="KW-0472">Membrane</keyword>
<keyword evidence="2" id="KW-1133">Transmembrane helix</keyword>
<dbReference type="EMBL" id="DVOS01000001">
    <property type="protein sequence ID" value="HIV22301.1"/>
    <property type="molecule type" value="Genomic_DNA"/>
</dbReference>
<dbReference type="InterPro" id="IPR001304">
    <property type="entry name" value="C-type_lectin-like"/>
</dbReference>
<evidence type="ECO:0000313" key="4">
    <source>
        <dbReference type="EMBL" id="HIV22301.1"/>
    </source>
</evidence>
<comment type="caution">
    <text evidence="4">The sequence shown here is derived from an EMBL/GenBank/DDBJ whole genome shotgun (WGS) entry which is preliminary data.</text>
</comment>
<evidence type="ECO:0000259" key="3">
    <source>
        <dbReference type="PROSITE" id="PS50041"/>
    </source>
</evidence>
<accession>A0A9D1T7D0</accession>
<dbReference type="Gene3D" id="3.10.100.10">
    <property type="entry name" value="Mannose-Binding Protein A, subunit A"/>
    <property type="match status" value="1"/>
</dbReference>
<dbReference type="AlphaFoldDB" id="A0A9D1T7D0"/>
<gene>
    <name evidence="4" type="ORF">IAC80_00035</name>
</gene>
<dbReference type="Pfam" id="PF13240">
    <property type="entry name" value="Zn_Ribbon_1"/>
    <property type="match status" value="1"/>
</dbReference>
<name>A0A9D1T7D0_9FIRM</name>
<protein>
    <submittedName>
        <fullName evidence="4">Zinc-ribbon domain-containing protein</fullName>
    </submittedName>
</protein>
<feature type="domain" description="C-type lectin" evidence="3">
    <location>
        <begin position="223"/>
        <end position="345"/>
    </location>
</feature>
<sequence length="368" mass="39913">MRCPTCGYENEKGANFCEQCGGPLGVKKKGKKGGGGAGIWIVVSLAVLLAAAGVTVAVMLFLGIGPFKLNSSGTDQGDDPQPQTWQTETQLQPDTGESETQTGSGLVMIDIDGVTNQQCTVEGTIGAESGGNYPLQLQPLKTVYAYDEGGAKETLTNVASLYVVPGQAVASDKLSLCAGIEVQVTGSLQIRGDRVYLIPSSIVRSDGQPIEPAPPVEEQIHRYELVVSDCTWEEAFSRAAAAGGYLVRINTQEEYETILSQIQAENRTEIQFFIGGRRAPASSDPYGYYWAEASGQLQGERLNNPDSWCAGLWMRGEPSYMDGNSQECYMNLYFFKDENRWVWNDVPNDTIAVVPSYSGKVGYIVEYE</sequence>
<evidence type="ECO:0000256" key="1">
    <source>
        <dbReference type="SAM" id="MobiDB-lite"/>
    </source>
</evidence>
<proteinExistence type="predicted"/>
<evidence type="ECO:0000256" key="2">
    <source>
        <dbReference type="SAM" id="Phobius"/>
    </source>
</evidence>
<dbReference type="InterPro" id="IPR026870">
    <property type="entry name" value="Zinc_ribbon_dom"/>
</dbReference>
<feature type="transmembrane region" description="Helical" evidence="2">
    <location>
        <begin position="37"/>
        <end position="62"/>
    </location>
</feature>
<keyword evidence="2" id="KW-0812">Transmembrane</keyword>
<organism evidence="4 5">
    <name type="scientific">Candidatus Merdiplasma excrementigallinarum</name>
    <dbReference type="NCBI Taxonomy" id="2840864"/>
    <lineage>
        <taxon>Bacteria</taxon>
        <taxon>Bacillati</taxon>
        <taxon>Bacillota</taxon>
        <taxon>Clostridia</taxon>
        <taxon>Lachnospirales</taxon>
        <taxon>Lachnospiraceae</taxon>
        <taxon>Lachnospiraceae incertae sedis</taxon>
        <taxon>Candidatus Merdiplasma</taxon>
    </lineage>
</organism>
<dbReference type="InterPro" id="IPR016187">
    <property type="entry name" value="CTDL_fold"/>
</dbReference>
<dbReference type="SUPFAM" id="SSF56436">
    <property type="entry name" value="C-type lectin-like"/>
    <property type="match status" value="1"/>
</dbReference>
<dbReference type="InterPro" id="IPR016186">
    <property type="entry name" value="C-type_lectin-like/link_sf"/>
</dbReference>